<dbReference type="Proteomes" id="UP000195667">
    <property type="component" value="Unassembled WGS sequence"/>
</dbReference>
<feature type="transmembrane region" description="Helical" evidence="2">
    <location>
        <begin position="97"/>
        <end position="117"/>
    </location>
</feature>
<keyword evidence="4" id="KW-1185">Reference proteome</keyword>
<evidence type="ECO:0000256" key="2">
    <source>
        <dbReference type="SAM" id="Phobius"/>
    </source>
</evidence>
<keyword evidence="2" id="KW-1133">Transmembrane helix</keyword>
<keyword evidence="2" id="KW-0472">Membrane</keyword>
<dbReference type="InterPro" id="IPR009937">
    <property type="entry name" value="Phage_holin_3_6"/>
</dbReference>
<reference evidence="4" key="1">
    <citation type="submission" date="2017-02" db="EMBL/GenBank/DDBJ databases">
        <authorList>
            <person name="Daims H."/>
        </authorList>
    </citation>
    <scope>NUCLEOTIDE SEQUENCE [LARGE SCALE GENOMIC DNA]</scope>
</reference>
<gene>
    <name evidence="3" type="ORF">CRENPOLYSF1_410006</name>
</gene>
<accession>A0A1R4HB01</accession>
<keyword evidence="2" id="KW-0812">Transmembrane</keyword>
<evidence type="ECO:0000256" key="1">
    <source>
        <dbReference type="SAM" id="MobiDB-lite"/>
    </source>
</evidence>
<dbReference type="EMBL" id="FUKI01000117">
    <property type="protein sequence ID" value="SJM93211.1"/>
    <property type="molecule type" value="Genomic_DNA"/>
</dbReference>
<name>A0A1R4HB01_9GAMM</name>
<evidence type="ECO:0000313" key="4">
    <source>
        <dbReference type="Proteomes" id="UP000195667"/>
    </source>
</evidence>
<organism evidence="3 4">
    <name type="scientific">Crenothrix polyspora</name>
    <dbReference type="NCBI Taxonomy" id="360316"/>
    <lineage>
        <taxon>Bacteria</taxon>
        <taxon>Pseudomonadati</taxon>
        <taxon>Pseudomonadota</taxon>
        <taxon>Gammaproteobacteria</taxon>
        <taxon>Methylococcales</taxon>
        <taxon>Crenotrichaceae</taxon>
        <taxon>Crenothrix</taxon>
    </lineage>
</organism>
<dbReference type="Pfam" id="PF07332">
    <property type="entry name" value="Phage_holin_3_6"/>
    <property type="match status" value="1"/>
</dbReference>
<sequence length="146" mass="15742">MDTNRQDKSPRPSTATDDAAQPPSVLDDTQALLAELRGLGFDHLRLAALETQRAGESLVSMVMAGVMVAILLMAAWLGLLAALVLSVTENNLVLPSVAILLAVVFNLLLALICCGIIRRKKHYLHFPSTLRSFQGIPSKQQNTGQP</sequence>
<proteinExistence type="predicted"/>
<dbReference type="RefSeq" id="WP_087143734.1">
    <property type="nucleotide sequence ID" value="NZ_FUKI01000117.1"/>
</dbReference>
<protein>
    <submittedName>
        <fullName evidence="3">Uncharacterized protein</fullName>
    </submittedName>
</protein>
<feature type="transmembrane region" description="Helical" evidence="2">
    <location>
        <begin position="58"/>
        <end position="85"/>
    </location>
</feature>
<evidence type="ECO:0000313" key="3">
    <source>
        <dbReference type="EMBL" id="SJM93211.1"/>
    </source>
</evidence>
<dbReference type="AlphaFoldDB" id="A0A1R4HB01"/>
<feature type="compositionally biased region" description="Basic and acidic residues" evidence="1">
    <location>
        <begin position="1"/>
        <end position="10"/>
    </location>
</feature>
<dbReference type="OrthoDB" id="5573946at2"/>
<feature type="region of interest" description="Disordered" evidence="1">
    <location>
        <begin position="1"/>
        <end position="23"/>
    </location>
</feature>